<evidence type="ECO:0000313" key="4">
    <source>
        <dbReference type="EMBL" id="NMJ43764.1"/>
    </source>
</evidence>
<name>A0A848EGI0_9PROT</name>
<keyword evidence="2" id="KW-0732">Signal</keyword>
<organism evidence="4 5">
    <name type="scientific">Neoroseomonas marina</name>
    <dbReference type="NCBI Taxonomy" id="1232220"/>
    <lineage>
        <taxon>Bacteria</taxon>
        <taxon>Pseudomonadati</taxon>
        <taxon>Pseudomonadota</taxon>
        <taxon>Alphaproteobacteria</taxon>
        <taxon>Acetobacterales</taxon>
        <taxon>Acetobacteraceae</taxon>
        <taxon>Neoroseomonas</taxon>
    </lineage>
</organism>
<dbReference type="Pfam" id="PF08239">
    <property type="entry name" value="SH3_3"/>
    <property type="match status" value="1"/>
</dbReference>
<feature type="region of interest" description="Disordered" evidence="1">
    <location>
        <begin position="145"/>
        <end position="167"/>
    </location>
</feature>
<feature type="region of interest" description="Disordered" evidence="1">
    <location>
        <begin position="34"/>
        <end position="115"/>
    </location>
</feature>
<gene>
    <name evidence="4" type="ORF">GWK16_21125</name>
</gene>
<reference evidence="4 5" key="1">
    <citation type="submission" date="2020-03" db="EMBL/GenBank/DDBJ databases">
        <authorList>
            <person name="Sun Q."/>
        </authorList>
    </citation>
    <scope>NUCLEOTIDE SEQUENCE [LARGE SCALE GENOMIC DNA]</scope>
    <source>
        <strain evidence="4 5">JC162</strain>
    </source>
</reference>
<feature type="domain" description="SH3b" evidence="3">
    <location>
        <begin position="109"/>
        <end position="157"/>
    </location>
</feature>
<feature type="compositionally biased region" description="Polar residues" evidence="1">
    <location>
        <begin position="101"/>
        <end position="113"/>
    </location>
</feature>
<proteinExistence type="predicted"/>
<feature type="chain" id="PRO_5032307881" evidence="2">
    <location>
        <begin position="37"/>
        <end position="167"/>
    </location>
</feature>
<protein>
    <submittedName>
        <fullName evidence="4">SH3 domain-containing protein</fullName>
    </submittedName>
</protein>
<evidence type="ECO:0000256" key="2">
    <source>
        <dbReference type="SAM" id="SignalP"/>
    </source>
</evidence>
<dbReference type="Gene3D" id="2.30.30.40">
    <property type="entry name" value="SH3 Domains"/>
    <property type="match status" value="1"/>
</dbReference>
<dbReference type="EMBL" id="JABBKX010000009">
    <property type="protein sequence ID" value="NMJ43764.1"/>
    <property type="molecule type" value="Genomic_DNA"/>
</dbReference>
<comment type="caution">
    <text evidence="4">The sequence shown here is derived from an EMBL/GenBank/DDBJ whole genome shotgun (WGS) entry which is preliminary data.</text>
</comment>
<dbReference type="AlphaFoldDB" id="A0A848EGI0"/>
<sequence length="167" mass="18089">MNRSSNTLRRMSCSPRWRTLLALTAATLVIAGPLAAQQPPDTGRGPPLRADPGDWWGDVHRWTGSDETRPRGGRPADAPGSATPSPGQRRAAPSAEGRRTAVTSANRRTNVRQAPSLEAPVVRTIAPNTIVNVFEDGPDGWYQVGEDTPLGWMHRSTMQRPPAAERP</sequence>
<keyword evidence="5" id="KW-1185">Reference proteome</keyword>
<dbReference type="InterPro" id="IPR003646">
    <property type="entry name" value="SH3-like_bac-type"/>
</dbReference>
<dbReference type="Proteomes" id="UP000548582">
    <property type="component" value="Unassembled WGS sequence"/>
</dbReference>
<feature type="compositionally biased region" description="Basic and acidic residues" evidence="1">
    <location>
        <begin position="57"/>
        <end position="70"/>
    </location>
</feature>
<evidence type="ECO:0000256" key="1">
    <source>
        <dbReference type="SAM" id="MobiDB-lite"/>
    </source>
</evidence>
<evidence type="ECO:0000313" key="5">
    <source>
        <dbReference type="Proteomes" id="UP000548582"/>
    </source>
</evidence>
<evidence type="ECO:0000259" key="3">
    <source>
        <dbReference type="Pfam" id="PF08239"/>
    </source>
</evidence>
<accession>A0A848EGI0</accession>
<dbReference type="RefSeq" id="WP_170055955.1">
    <property type="nucleotide sequence ID" value="NZ_JABBKX010000009.1"/>
</dbReference>
<feature type="signal peptide" evidence="2">
    <location>
        <begin position="1"/>
        <end position="36"/>
    </location>
</feature>